<comment type="function">
    <text evidence="5">Subunit of the V1 complex of vacuolar(H+)-ATPase (V-ATPase), a multisubunit enzyme composed of a peripheral complex (V1) that hydrolyzes ATP and a membrane integral complex (V0) that translocates protons. V-ATPase is responsible for acidifying and maintaining the pH of intracellular compartments.</text>
</comment>
<dbReference type="STRING" id="1314785.A0A165CW69"/>
<dbReference type="PANTHER" id="PTHR10698">
    <property type="entry name" value="V-TYPE PROTON ATPASE SUBUNIT H"/>
    <property type="match status" value="1"/>
</dbReference>
<dbReference type="InterPro" id="IPR038497">
    <property type="entry name" value="ATPase_V1-cplx_hsu_C_sf"/>
</dbReference>
<evidence type="ECO:0000256" key="4">
    <source>
        <dbReference type="ARBA" id="ARBA00023065"/>
    </source>
</evidence>
<dbReference type="GO" id="GO:0000329">
    <property type="term" value="C:fungal-type vacuole membrane"/>
    <property type="evidence" value="ECO:0007669"/>
    <property type="project" value="TreeGrafter"/>
</dbReference>
<dbReference type="AlphaFoldDB" id="A0A165CW69"/>
<evidence type="ECO:0000259" key="6">
    <source>
        <dbReference type="Pfam" id="PF11698"/>
    </source>
</evidence>
<evidence type="ECO:0000256" key="3">
    <source>
        <dbReference type="ARBA" id="ARBA00022781"/>
    </source>
</evidence>
<dbReference type="GO" id="GO:0046961">
    <property type="term" value="F:proton-transporting ATPase activity, rotational mechanism"/>
    <property type="evidence" value="ECO:0007669"/>
    <property type="project" value="UniProtKB-UniRule"/>
</dbReference>
<dbReference type="PANTHER" id="PTHR10698:SF0">
    <property type="entry name" value="V-TYPE PROTON ATPASE SUBUNIT H"/>
    <property type="match status" value="1"/>
</dbReference>
<dbReference type="Gene3D" id="1.25.10.10">
    <property type="entry name" value="Leucine-rich Repeat Variant"/>
    <property type="match status" value="1"/>
</dbReference>
<dbReference type="GeneID" id="63823586"/>
<protein>
    <recommendedName>
        <fullName evidence="5">V-type proton ATPase subunit H</fullName>
    </recommendedName>
</protein>
<evidence type="ECO:0000313" key="7">
    <source>
        <dbReference type="EMBL" id="KZT03559.1"/>
    </source>
</evidence>
<keyword evidence="4 5" id="KW-0406">Ion transport</keyword>
<evidence type="ECO:0000313" key="8">
    <source>
        <dbReference type="Proteomes" id="UP000076871"/>
    </source>
</evidence>
<keyword evidence="2 5" id="KW-0813">Transport</keyword>
<name>A0A165CW69_9APHY</name>
<feature type="domain" description="ATPase V1 complex subunit H C-terminal" evidence="6">
    <location>
        <begin position="319"/>
        <end position="434"/>
    </location>
</feature>
<keyword evidence="3 5" id="KW-0375">Hydrogen ion transport</keyword>
<dbReference type="RefSeq" id="XP_040761299.1">
    <property type="nucleotide sequence ID" value="XM_040906557.1"/>
</dbReference>
<comment type="similarity">
    <text evidence="1 5">Belongs to the V-ATPase H subunit family.</text>
</comment>
<dbReference type="InterPro" id="IPR011989">
    <property type="entry name" value="ARM-like"/>
</dbReference>
<dbReference type="OrthoDB" id="10263554at2759"/>
<accession>A0A165CW69</accession>
<evidence type="ECO:0000256" key="1">
    <source>
        <dbReference type="ARBA" id="ARBA00008613"/>
    </source>
</evidence>
<evidence type="ECO:0000256" key="2">
    <source>
        <dbReference type="ARBA" id="ARBA00022448"/>
    </source>
</evidence>
<comment type="subunit">
    <text evidence="5">V-ATPase is a heteromultimeric enzyme made up of two complexes: the ATP-hydrolytic V1 complex and the proton translocation V0 complex.</text>
</comment>
<gene>
    <name evidence="7" type="ORF">LAESUDRAFT_704571</name>
</gene>
<dbReference type="InterPro" id="IPR011987">
    <property type="entry name" value="ATPase_V1-cplx_hsu_C"/>
</dbReference>
<dbReference type="InterPro" id="IPR004908">
    <property type="entry name" value="ATPase_V1-cplx_hsu"/>
</dbReference>
<dbReference type="Pfam" id="PF11698">
    <property type="entry name" value="V-ATPase_H_C"/>
    <property type="match status" value="1"/>
</dbReference>
<dbReference type="InterPro" id="IPR016024">
    <property type="entry name" value="ARM-type_fold"/>
</dbReference>
<dbReference type="SUPFAM" id="SSF48371">
    <property type="entry name" value="ARM repeat"/>
    <property type="match status" value="1"/>
</dbReference>
<sequence>MPIPLVSNAYLDETSAKIRAKPVPWEAYQRADLITSDELAMIKKVDRQPKAKIESLLLSDGQAYALLYLRLLKKLQRVDTQQCILVLIMDALADHEERVPLFTRAQNTDPELPYGPLSRMLESQDDFVQLKATQIMTVLLSSEPSTLRPQQFHPFLNTLAAFIVGKTPNKQDVAVQCLEAILPRPECRKAVWSNAPLMTGLVDILKRNSSAQMTYQVGFCIWLLTFDQEVAEQINKKYDVIPILTNVAQNAVKEKVIRVIVATFRNLVSKAPSANLPAMLVSQLLPFAKNLCTRKWTDEDIIEDAQYLRDELNARFESLTTYDEYSSELISGHLSWTPVHESELFWKENAVKLNDNDYAQVKTLIRFLNESSDPIVLAVASHDIGQYVKHCERGKKIVTDLGGKTRMMELMSHDNSDVRYQALVTVQHLVSHPWAAV</sequence>
<keyword evidence="8" id="KW-1185">Reference proteome</keyword>
<dbReference type="EMBL" id="KV427643">
    <property type="protein sequence ID" value="KZT03559.1"/>
    <property type="molecule type" value="Genomic_DNA"/>
</dbReference>
<dbReference type="Proteomes" id="UP000076871">
    <property type="component" value="Unassembled WGS sequence"/>
</dbReference>
<proteinExistence type="inferred from homology"/>
<dbReference type="PIRSF" id="PIRSF032184">
    <property type="entry name" value="ATPase_V1_H"/>
    <property type="match status" value="1"/>
</dbReference>
<organism evidence="7 8">
    <name type="scientific">Laetiporus sulphureus 93-53</name>
    <dbReference type="NCBI Taxonomy" id="1314785"/>
    <lineage>
        <taxon>Eukaryota</taxon>
        <taxon>Fungi</taxon>
        <taxon>Dikarya</taxon>
        <taxon>Basidiomycota</taxon>
        <taxon>Agaricomycotina</taxon>
        <taxon>Agaricomycetes</taxon>
        <taxon>Polyporales</taxon>
        <taxon>Laetiporus</taxon>
    </lineage>
</organism>
<dbReference type="GO" id="GO:0000221">
    <property type="term" value="C:vacuolar proton-transporting V-type ATPase, V1 domain"/>
    <property type="evidence" value="ECO:0007669"/>
    <property type="project" value="UniProtKB-UniRule"/>
</dbReference>
<dbReference type="Gene3D" id="1.25.40.150">
    <property type="entry name" value="V-type ATPase, subunit H, C-terminal domain"/>
    <property type="match status" value="1"/>
</dbReference>
<dbReference type="FunCoup" id="A0A165CW69">
    <property type="interactions" value="488"/>
</dbReference>
<dbReference type="InParanoid" id="A0A165CW69"/>
<dbReference type="Pfam" id="PF03224">
    <property type="entry name" value="V-ATPase_H_N"/>
    <property type="match status" value="1"/>
</dbReference>
<evidence type="ECO:0000256" key="5">
    <source>
        <dbReference type="PIRNR" id="PIRNR032184"/>
    </source>
</evidence>
<reference evidence="7 8" key="1">
    <citation type="journal article" date="2016" name="Mol. Biol. Evol.">
        <title>Comparative Genomics of Early-Diverging Mushroom-Forming Fungi Provides Insights into the Origins of Lignocellulose Decay Capabilities.</title>
        <authorList>
            <person name="Nagy L.G."/>
            <person name="Riley R."/>
            <person name="Tritt A."/>
            <person name="Adam C."/>
            <person name="Daum C."/>
            <person name="Floudas D."/>
            <person name="Sun H."/>
            <person name="Yadav J.S."/>
            <person name="Pangilinan J."/>
            <person name="Larsson K.H."/>
            <person name="Matsuura K."/>
            <person name="Barry K."/>
            <person name="Labutti K."/>
            <person name="Kuo R."/>
            <person name="Ohm R.A."/>
            <person name="Bhattacharya S.S."/>
            <person name="Shirouzu T."/>
            <person name="Yoshinaga Y."/>
            <person name="Martin F.M."/>
            <person name="Grigoriev I.V."/>
            <person name="Hibbett D.S."/>
        </authorList>
    </citation>
    <scope>NUCLEOTIDE SEQUENCE [LARGE SCALE GENOMIC DNA]</scope>
    <source>
        <strain evidence="7 8">93-53</strain>
    </source>
</reference>